<keyword evidence="11" id="KW-0496">Mitochondrion</keyword>
<evidence type="ECO:0000256" key="14">
    <source>
        <dbReference type="SAM" id="MobiDB-lite"/>
    </source>
</evidence>
<feature type="domain" description="EF-hand" evidence="15">
    <location>
        <begin position="157"/>
        <end position="192"/>
    </location>
</feature>
<evidence type="ECO:0000256" key="9">
    <source>
        <dbReference type="ARBA" id="ARBA00022946"/>
    </source>
</evidence>
<keyword evidence="17" id="KW-1185">Reference proteome</keyword>
<comment type="subcellular location">
    <subcellularLocation>
        <location evidence="1">Mitochondrion inner membrane</location>
    </subcellularLocation>
    <subcellularLocation>
        <location evidence="2">Mitochondrion intermembrane space</location>
    </subcellularLocation>
</comment>
<keyword evidence="4" id="KW-0109">Calcium transport</keyword>
<accession>A0A0N0VHM0</accession>
<evidence type="ECO:0000256" key="2">
    <source>
        <dbReference type="ARBA" id="ARBA00004569"/>
    </source>
</evidence>
<dbReference type="InterPro" id="IPR002048">
    <property type="entry name" value="EF_hand_dom"/>
</dbReference>
<dbReference type="GO" id="GO:0051560">
    <property type="term" value="P:mitochondrial calcium ion homeostasis"/>
    <property type="evidence" value="ECO:0007669"/>
    <property type="project" value="TreeGrafter"/>
</dbReference>
<dbReference type="PANTHER" id="PTHR12294:SF1">
    <property type="entry name" value="CALCIUM UPTAKE PROTEIN 1, MITOCHONDRIAL"/>
    <property type="match status" value="1"/>
</dbReference>
<keyword evidence="3" id="KW-0813">Transport</keyword>
<evidence type="ECO:0000256" key="4">
    <source>
        <dbReference type="ARBA" id="ARBA00022568"/>
    </source>
</evidence>
<feature type="region of interest" description="Disordered" evidence="14">
    <location>
        <begin position="203"/>
        <end position="239"/>
    </location>
</feature>
<comment type="similarity">
    <text evidence="13">Belongs to the MICU1 family. MICU1 subfamily.</text>
</comment>
<dbReference type="SUPFAM" id="SSF47473">
    <property type="entry name" value="EF-hand"/>
    <property type="match status" value="1"/>
</dbReference>
<dbReference type="GeneID" id="26900388"/>
<gene>
    <name evidence="16" type="ORF">ABB37_00090</name>
</gene>
<evidence type="ECO:0000256" key="8">
    <source>
        <dbReference type="ARBA" id="ARBA00022837"/>
    </source>
</evidence>
<evidence type="ECO:0000256" key="1">
    <source>
        <dbReference type="ARBA" id="ARBA00004273"/>
    </source>
</evidence>
<dbReference type="CDD" id="cd00051">
    <property type="entry name" value="EFh"/>
    <property type="match status" value="1"/>
</dbReference>
<sequence>MGSAHRTAAAASSGNAAGLASTAENDTAAADVECAMDTSSFREVPHKLKDRFLHYAQRDPASGEFVLTLDGFVRCMLLLPATAATASAPAPFSAVDDDDVANGEQQRWTSPSSSPWLQRLPPAVRRRFLHFFHCVDIDGTNAIDYAEFVVLFTFLSTRRQTFERAFNVFDLDDNGRLSEREFCRLLNTIIVDPAVQVKYTPTGSHWAEEGGEGAPRSTSSRAGESRRSERQRQRHKHELSFEVSSHLMRPLLFGPLPLHIGAPPGSTYYTDVSATTSGRRRPPLQITAAGASLDVPSPHSGRYTTAAETGIVISAAREAPAGAPSSASWWGDVARKVQQAWAPLLSFASSSTASSTSASASLSHTSSARMAELQQMAEQDSLLETVSYPTFLYRMDYLRWELRAIEFGLCDPSNKGFISVEDCRALLRRDRRAITESTNTASTETRAATADTTEMQSTNGAVRCAPVTWQEYQKLFDVIKESNTILPALQLMLDALPPVPAEVLRGGAIPDDELKPATLAVQAVVHQTVLRYNRSVEHQSTANEVEPELNNETNASSDGPERADTDDEGTARVVSDGAAAQVRYNKEKFGLSADPAHSPEEKQKRARRLQATLVRPSALTWKQFSQVLAAVGTVPRLSAKEEALFRTLLDDDGSDSLSPHEFAHLCTMKETFFAEQLPRFDEPKRNTVQQFFFCMQQLE</sequence>
<evidence type="ECO:0000256" key="5">
    <source>
        <dbReference type="ARBA" id="ARBA00022723"/>
    </source>
</evidence>
<keyword evidence="7" id="KW-0999">Mitochondrion inner membrane</keyword>
<protein>
    <recommendedName>
        <fullName evidence="15">EF-hand domain-containing protein</fullName>
    </recommendedName>
</protein>
<dbReference type="PROSITE" id="PS50222">
    <property type="entry name" value="EF_HAND_2"/>
    <property type="match status" value="1"/>
</dbReference>
<organism evidence="16 17">
    <name type="scientific">Leptomonas pyrrhocoris</name>
    <name type="common">Firebug parasite</name>
    <dbReference type="NCBI Taxonomy" id="157538"/>
    <lineage>
        <taxon>Eukaryota</taxon>
        <taxon>Discoba</taxon>
        <taxon>Euglenozoa</taxon>
        <taxon>Kinetoplastea</taxon>
        <taxon>Metakinetoplastina</taxon>
        <taxon>Trypanosomatida</taxon>
        <taxon>Trypanosomatidae</taxon>
        <taxon>Leishmaniinae</taxon>
        <taxon>Leptomonas</taxon>
    </lineage>
</organism>
<dbReference type="VEuPathDB" id="TriTrypDB:LpyrH10_01_0900"/>
<dbReference type="InterPro" id="IPR018247">
    <property type="entry name" value="EF_Hand_1_Ca_BS"/>
</dbReference>
<evidence type="ECO:0000256" key="12">
    <source>
        <dbReference type="ARBA" id="ARBA00023136"/>
    </source>
</evidence>
<evidence type="ECO:0000256" key="13">
    <source>
        <dbReference type="ARBA" id="ARBA00038333"/>
    </source>
</evidence>
<dbReference type="InterPro" id="IPR011992">
    <property type="entry name" value="EF-hand-dom_pair"/>
</dbReference>
<keyword evidence="12" id="KW-0472">Membrane</keyword>
<proteinExistence type="inferred from homology"/>
<dbReference type="InterPro" id="IPR039800">
    <property type="entry name" value="MICU1/2/3"/>
</dbReference>
<feature type="region of interest" description="Disordered" evidence="14">
    <location>
        <begin position="538"/>
        <end position="570"/>
    </location>
</feature>
<dbReference type="PANTHER" id="PTHR12294">
    <property type="entry name" value="EF HAND DOMAIN FAMILY A1,A2-RELATED"/>
    <property type="match status" value="1"/>
</dbReference>
<keyword evidence="8" id="KW-0106">Calcium</keyword>
<evidence type="ECO:0000313" key="16">
    <source>
        <dbReference type="EMBL" id="KPA85721.1"/>
    </source>
</evidence>
<name>A0A0N0VHM0_LEPPY</name>
<keyword evidence="6" id="KW-0677">Repeat</keyword>
<dbReference type="PROSITE" id="PS00018">
    <property type="entry name" value="EF_HAND_1"/>
    <property type="match status" value="2"/>
</dbReference>
<evidence type="ECO:0000256" key="6">
    <source>
        <dbReference type="ARBA" id="ARBA00022737"/>
    </source>
</evidence>
<comment type="caution">
    <text evidence="16">The sequence shown here is derived from an EMBL/GenBank/DDBJ whole genome shotgun (WGS) entry which is preliminary data.</text>
</comment>
<dbReference type="GO" id="GO:0005758">
    <property type="term" value="C:mitochondrial intermembrane space"/>
    <property type="evidence" value="ECO:0007669"/>
    <property type="project" value="UniProtKB-SubCell"/>
</dbReference>
<reference evidence="16 17" key="1">
    <citation type="submission" date="2015-07" db="EMBL/GenBank/DDBJ databases">
        <title>High-quality genome of monoxenous trypanosomatid Leptomonas pyrrhocoris.</title>
        <authorList>
            <person name="Flegontov P."/>
            <person name="Butenko A."/>
            <person name="Firsov S."/>
            <person name="Vlcek C."/>
            <person name="Logacheva M.D."/>
            <person name="Field M."/>
            <person name="Filatov D."/>
            <person name="Flegontova O."/>
            <person name="Gerasimov E."/>
            <person name="Jackson A.P."/>
            <person name="Kelly S."/>
            <person name="Opperdoes F."/>
            <person name="O'Reilly A."/>
            <person name="Votypka J."/>
            <person name="Yurchenko V."/>
            <person name="Lukes J."/>
        </authorList>
    </citation>
    <scope>NUCLEOTIDE SEQUENCE [LARGE SCALE GENOMIC DNA]</scope>
    <source>
        <strain evidence="16">H10</strain>
    </source>
</reference>
<dbReference type="Gene3D" id="1.10.238.10">
    <property type="entry name" value="EF-hand"/>
    <property type="match status" value="1"/>
</dbReference>
<dbReference type="GO" id="GO:1990246">
    <property type="term" value="C:uniplex complex"/>
    <property type="evidence" value="ECO:0007669"/>
    <property type="project" value="TreeGrafter"/>
</dbReference>
<dbReference type="EMBL" id="LGTL01000001">
    <property type="protein sequence ID" value="KPA85721.1"/>
    <property type="molecule type" value="Genomic_DNA"/>
</dbReference>
<keyword evidence="5" id="KW-0479">Metal-binding</keyword>
<dbReference type="GO" id="GO:0005509">
    <property type="term" value="F:calcium ion binding"/>
    <property type="evidence" value="ECO:0007669"/>
    <property type="project" value="InterPro"/>
</dbReference>
<dbReference type="RefSeq" id="XP_015664160.1">
    <property type="nucleotide sequence ID" value="XM_015796152.1"/>
</dbReference>
<dbReference type="SMART" id="SM00054">
    <property type="entry name" value="EFh"/>
    <property type="match status" value="3"/>
</dbReference>
<dbReference type="Proteomes" id="UP000037923">
    <property type="component" value="Unassembled WGS sequence"/>
</dbReference>
<evidence type="ECO:0000256" key="3">
    <source>
        <dbReference type="ARBA" id="ARBA00022448"/>
    </source>
</evidence>
<evidence type="ECO:0000256" key="11">
    <source>
        <dbReference type="ARBA" id="ARBA00023128"/>
    </source>
</evidence>
<dbReference type="GO" id="GO:0036444">
    <property type="term" value="P:calcium import into the mitochondrion"/>
    <property type="evidence" value="ECO:0007669"/>
    <property type="project" value="TreeGrafter"/>
</dbReference>
<dbReference type="AlphaFoldDB" id="A0A0N0VHM0"/>
<dbReference type="OrthoDB" id="186625at2759"/>
<dbReference type="OMA" id="LEGFVRC"/>
<evidence type="ECO:0000256" key="7">
    <source>
        <dbReference type="ARBA" id="ARBA00022792"/>
    </source>
</evidence>
<evidence type="ECO:0000256" key="10">
    <source>
        <dbReference type="ARBA" id="ARBA00023065"/>
    </source>
</evidence>
<evidence type="ECO:0000313" key="17">
    <source>
        <dbReference type="Proteomes" id="UP000037923"/>
    </source>
</evidence>
<evidence type="ECO:0000259" key="15">
    <source>
        <dbReference type="PROSITE" id="PS50222"/>
    </source>
</evidence>
<keyword evidence="9" id="KW-0809">Transit peptide</keyword>
<keyword evidence="10" id="KW-0406">Ion transport</keyword>